<protein>
    <submittedName>
        <fullName evidence="3">Pyridoxamine 5'-phosphate oxidase</fullName>
        <ecNumber evidence="3">1.4.3.5</ecNumber>
    </submittedName>
</protein>
<feature type="domain" description="DUF2470" evidence="1">
    <location>
        <begin position="1279"/>
        <end position="1357"/>
    </location>
</feature>
<dbReference type="Gene3D" id="3.20.180.10">
    <property type="entry name" value="PNP-oxidase-like"/>
    <property type="match status" value="1"/>
</dbReference>
<evidence type="ECO:0000313" key="3">
    <source>
        <dbReference type="EMBL" id="KAK1748027.1"/>
    </source>
</evidence>
<dbReference type="InterPro" id="IPR055343">
    <property type="entry name" value="CREG_beta-barrel"/>
</dbReference>
<evidence type="ECO:0000313" key="4">
    <source>
        <dbReference type="Proteomes" id="UP001224775"/>
    </source>
</evidence>
<feature type="domain" description="CREG-like beta-barrel" evidence="2">
    <location>
        <begin position="1105"/>
        <end position="1267"/>
    </location>
</feature>
<keyword evidence="3" id="KW-0560">Oxidoreductase</keyword>
<dbReference type="EMBL" id="JATAAI010000002">
    <property type="protein sequence ID" value="KAK1748027.1"/>
    <property type="molecule type" value="Genomic_DNA"/>
</dbReference>
<dbReference type="GO" id="GO:0005737">
    <property type="term" value="C:cytoplasm"/>
    <property type="evidence" value="ECO:0007669"/>
    <property type="project" value="UniProtKB-ARBA"/>
</dbReference>
<dbReference type="EC" id="1.4.3.5" evidence="3"/>
<gene>
    <name evidence="3" type="ORF">QTG54_001990</name>
</gene>
<dbReference type="Gene3D" id="2.30.110.10">
    <property type="entry name" value="Electron Transport, Fmn-binding Protein, Chain A"/>
    <property type="match status" value="1"/>
</dbReference>
<dbReference type="PANTHER" id="PTHR13343">
    <property type="entry name" value="CREG1 PROTEIN"/>
    <property type="match status" value="1"/>
</dbReference>
<dbReference type="SUPFAM" id="SSF50475">
    <property type="entry name" value="FMN-binding split barrel"/>
    <property type="match status" value="1"/>
</dbReference>
<name>A0AAD8YML3_9STRA</name>
<keyword evidence="4" id="KW-1185">Reference proteome</keyword>
<dbReference type="GO" id="GO:0004733">
    <property type="term" value="F:pyridoxamine phosphate oxidase activity"/>
    <property type="evidence" value="ECO:0007669"/>
    <property type="project" value="UniProtKB-EC"/>
</dbReference>
<dbReference type="InterPro" id="IPR019595">
    <property type="entry name" value="DUF2470"/>
</dbReference>
<dbReference type="InterPro" id="IPR012349">
    <property type="entry name" value="Split_barrel_FMN-bd"/>
</dbReference>
<sequence length="1394" mass="154189">MYRIVCSQTGKKRARPSEDENETTSLDASSIFRRGFIFVSEEEGQQQGQEYSLVVPYQLLRIASHAASSGQLVRISRYCLLRYKDDWGEVLFSSGGVKNKKHKVSAMDQRGGKEGSLVIEVFVDGLSLAASSGNDGEDEKEEEMQSPVLTLETLAQNEHQQLTKGKKKKSRDKLPIHVTGVVDSISPILVNDPQQDPFAIMELYQPPSTEEITKTAVVIIRGERALSMHPAIHPGQAITLMGVFHRKWKVPDEFRKRLSEKQSNETSLFERLCYCVPGRVILVTEASTIKWNAGTNLKPDLSLPSTVESLTSIRGIVKSVHYHCEENKNRNGKADRVLHYVTIKPLSVLEEKESESASDELKLARIYLPKYATPPNVCLGLQAESIIRAVNIHFIPPPIGDEKKCPINHQVSNDYLCYVACLRREGDDGIKSTQSNERNFRWVHIDSVHLSCVCLGPCTKKKMTSVHAAYHHVFLPSAFSESVPGHTFLFLIDNLVFIGSVYIVAKSILPTAVNQSWKSELNLGGCDTTGNDPHATDSKLGLAVCLEQTATSHQIGNRSIIIGRLMRNRFKFRKVKSTQKAGQVETQLEKCYEGWSVTLCHIDHSGQSASDSASTLQTIEVTISIPFCNSNVSNSAVSLDALKSGLRELFNSQNASNSVARITSDQETMCLAWWHASGCQTLPILSGGLDLSEDSLPVHVEIPLSARTFAKLGYQRFRCHFSELEAYHVVETHVHSTSLSKGNMHVNTHKILPGMLNRRLRRTTPSVPSPLTYLKPGGGISPVSLAELHWDVCKAIRYEDSAYLKPSLLRRIHDVKILGVSFCRARVECQQCFKTLVEKRGNTELIEGNRAEGSTLLCPSGCSQSQSCVKWECSAIVDDGTGQAKLYAEREAALLLLGTELDIASVESGAWYCEEGVFFQPSLPPSSSLAQSIRAASAKARKHISSSKRKYNLGEELSSTYSLLPDNAKAEYLLQQHCRHWSHQHGQRRLDLFCRCKPLSEDLSLNGTEINVAKAMVAHVGLEFGMTGTATLPPLKLTLEDACVCSEERKEDKLVGWDLEEEEIKARAICSNSFRSATRISSTAVAEAVNGSAEKTIVAPPEIRLNVPEKARTVTAVCTSGTLCTSSHMDGIEGAPFGSFVDYVLDDTGNPVLLMNEMSMHTINIQKSGDGSLVTLFAQLGGPTSASGQVSTGQDVSRCSVTGTIEKIESTAEDWDALRMRYGIAHSYADQVMDSPKFHFYRLIPTKIYFVGGFGVSSEWVPPEEYKEATPDILSKEASKIVERLNHDHAEDLMLTATQILDVEEVDKIRVTGVDRLGMDLRVTRRSSKRRNKLRTDEFRVGFRIPVISVEDAKSEVLKVFQEAWEKSNGVTWGDDEVPGADVPVLKTAEDNLL</sequence>
<organism evidence="3 4">
    <name type="scientific">Skeletonema marinoi</name>
    <dbReference type="NCBI Taxonomy" id="267567"/>
    <lineage>
        <taxon>Eukaryota</taxon>
        <taxon>Sar</taxon>
        <taxon>Stramenopiles</taxon>
        <taxon>Ochrophyta</taxon>
        <taxon>Bacillariophyta</taxon>
        <taxon>Coscinodiscophyceae</taxon>
        <taxon>Thalassiosirophycidae</taxon>
        <taxon>Thalassiosirales</taxon>
        <taxon>Skeletonemataceae</taxon>
        <taxon>Skeletonema</taxon>
        <taxon>Skeletonema marinoi-dohrnii complex</taxon>
    </lineage>
</organism>
<reference evidence="3" key="1">
    <citation type="submission" date="2023-06" db="EMBL/GenBank/DDBJ databases">
        <title>Survivors Of The Sea: Transcriptome response of Skeletonema marinoi to long-term dormancy.</title>
        <authorList>
            <person name="Pinder M.I.M."/>
            <person name="Kourtchenko O."/>
            <person name="Robertson E.K."/>
            <person name="Larsson T."/>
            <person name="Maumus F."/>
            <person name="Osuna-Cruz C.M."/>
            <person name="Vancaester E."/>
            <person name="Stenow R."/>
            <person name="Vandepoele K."/>
            <person name="Ploug H."/>
            <person name="Bruchert V."/>
            <person name="Godhe A."/>
            <person name="Topel M."/>
        </authorList>
    </citation>
    <scope>NUCLEOTIDE SEQUENCE</scope>
    <source>
        <strain evidence="3">R05AC</strain>
    </source>
</reference>
<evidence type="ECO:0000259" key="1">
    <source>
        <dbReference type="Pfam" id="PF10615"/>
    </source>
</evidence>
<dbReference type="Pfam" id="PF10615">
    <property type="entry name" value="DUF2470"/>
    <property type="match status" value="1"/>
</dbReference>
<dbReference type="PANTHER" id="PTHR13343:SF24">
    <property type="entry name" value="OS07G0573800 PROTEIN"/>
    <property type="match status" value="1"/>
</dbReference>
<proteinExistence type="predicted"/>
<accession>A0AAD8YML3</accession>
<dbReference type="Pfam" id="PF13883">
    <property type="entry name" value="CREG_beta-barrel"/>
    <property type="match status" value="1"/>
</dbReference>
<dbReference type="Proteomes" id="UP001224775">
    <property type="component" value="Unassembled WGS sequence"/>
</dbReference>
<evidence type="ECO:0000259" key="2">
    <source>
        <dbReference type="Pfam" id="PF13883"/>
    </source>
</evidence>
<comment type="caution">
    <text evidence="3">The sequence shown here is derived from an EMBL/GenBank/DDBJ whole genome shotgun (WGS) entry which is preliminary data.</text>
</comment>
<dbReference type="InterPro" id="IPR037119">
    <property type="entry name" value="Haem_oxidase_HugZ-like_sf"/>
</dbReference>